<reference evidence="3 4" key="1">
    <citation type="submission" date="2019-03" db="EMBL/GenBank/DDBJ databases">
        <title>Genomic Encyclopedia of Type Strains, Phase IV (KMG-IV): sequencing the most valuable type-strain genomes for metagenomic binning, comparative biology and taxonomic classification.</title>
        <authorList>
            <person name="Goeker M."/>
        </authorList>
    </citation>
    <scope>NUCLEOTIDE SEQUENCE [LARGE SCALE GENOMIC DNA]</scope>
    <source>
        <strain evidence="3 4">DSM 21944</strain>
    </source>
</reference>
<dbReference type="GO" id="GO:0004222">
    <property type="term" value="F:metalloendopeptidase activity"/>
    <property type="evidence" value="ECO:0007669"/>
    <property type="project" value="TreeGrafter"/>
</dbReference>
<dbReference type="PANTHER" id="PTHR21666:SF294">
    <property type="entry name" value="PEPTIDASE M23"/>
    <property type="match status" value="1"/>
</dbReference>
<dbReference type="Proteomes" id="UP000294599">
    <property type="component" value="Unassembled WGS sequence"/>
</dbReference>
<protein>
    <submittedName>
        <fullName evidence="3">Uncharacterized protein DUF4124</fullName>
    </submittedName>
</protein>
<dbReference type="AlphaFoldDB" id="A0A4R3LE44"/>
<accession>A0A4R3LE44</accession>
<dbReference type="InterPro" id="IPR011055">
    <property type="entry name" value="Dup_hybrid_motif"/>
</dbReference>
<feature type="domain" description="M23ase beta-sheet core" evidence="1">
    <location>
        <begin position="208"/>
        <end position="306"/>
    </location>
</feature>
<gene>
    <name evidence="3" type="ORF">EDC25_10820</name>
</gene>
<keyword evidence="4" id="KW-1185">Reference proteome</keyword>
<dbReference type="Gene3D" id="2.70.70.10">
    <property type="entry name" value="Glucose Permease (Domain IIA)"/>
    <property type="match status" value="1"/>
</dbReference>
<feature type="domain" description="DUF4124" evidence="2">
    <location>
        <begin position="38"/>
        <end position="85"/>
    </location>
</feature>
<dbReference type="CDD" id="cd12797">
    <property type="entry name" value="M23_peptidase"/>
    <property type="match status" value="1"/>
</dbReference>
<dbReference type="SUPFAM" id="SSF51261">
    <property type="entry name" value="Duplicated hybrid motif"/>
    <property type="match status" value="1"/>
</dbReference>
<comment type="caution">
    <text evidence="3">The sequence shown here is derived from an EMBL/GenBank/DDBJ whole genome shotgun (WGS) entry which is preliminary data.</text>
</comment>
<dbReference type="EMBL" id="SMAF01000008">
    <property type="protein sequence ID" value="TCS98441.1"/>
    <property type="molecule type" value="Genomic_DNA"/>
</dbReference>
<evidence type="ECO:0000259" key="1">
    <source>
        <dbReference type="Pfam" id="PF01551"/>
    </source>
</evidence>
<evidence type="ECO:0000313" key="4">
    <source>
        <dbReference type="Proteomes" id="UP000294599"/>
    </source>
</evidence>
<name>A0A4R3LE44_9GAMM</name>
<dbReference type="Pfam" id="PF13511">
    <property type="entry name" value="DUF4124"/>
    <property type="match status" value="1"/>
</dbReference>
<proteinExistence type="predicted"/>
<dbReference type="InterPro" id="IPR050570">
    <property type="entry name" value="Cell_wall_metabolism_enzyme"/>
</dbReference>
<evidence type="ECO:0000313" key="3">
    <source>
        <dbReference type="EMBL" id="TCS98441.1"/>
    </source>
</evidence>
<evidence type="ECO:0000259" key="2">
    <source>
        <dbReference type="Pfam" id="PF13511"/>
    </source>
</evidence>
<organism evidence="3 4">
    <name type="scientific">Pseudofulvimonas gallinarii</name>
    <dbReference type="NCBI Taxonomy" id="634155"/>
    <lineage>
        <taxon>Bacteria</taxon>
        <taxon>Pseudomonadati</taxon>
        <taxon>Pseudomonadota</taxon>
        <taxon>Gammaproteobacteria</taxon>
        <taxon>Lysobacterales</taxon>
        <taxon>Rhodanobacteraceae</taxon>
        <taxon>Pseudofulvimonas</taxon>
    </lineage>
</organism>
<dbReference type="InterPro" id="IPR025392">
    <property type="entry name" value="DUF4124"/>
</dbReference>
<dbReference type="Pfam" id="PF01551">
    <property type="entry name" value="Peptidase_M23"/>
    <property type="match status" value="1"/>
</dbReference>
<dbReference type="InterPro" id="IPR016047">
    <property type="entry name" value="M23ase_b-sheet_dom"/>
</dbReference>
<dbReference type="OrthoDB" id="5489603at2"/>
<dbReference type="PANTHER" id="PTHR21666">
    <property type="entry name" value="PEPTIDASE-RELATED"/>
    <property type="match status" value="1"/>
</dbReference>
<sequence>MVAAAAGRVLNGCDTATKVSRAMTAALTLPRSALVAMLALGLSAPLSAKQLYEYVDANGIRHFTDTPPQTDAPVKATRIQVDNKPLVRLETRDVDGRSGRIIVHNLSAGPVEVDVELREAVNVDADPPLPRRFVLGHAGEHALAVVSTRDRSKDAAFQVSVNAVPGDPRSQPDPLVHYRLPFPAGTRYLVSQGFGGGYSHTDEQNFHAVDLGVAEGTPILAARDGLVVEVERDFYESGADRSRLAARANMVRVLHEDGTMAVYAHLAYESTLVTPGSVVLAGQRIGSAGATGFATGPHLHFVVQRNAGMRLVSIPFRFSEADGAPYTPERSRGWLRVP</sequence>